<dbReference type="CDD" id="cd02042">
    <property type="entry name" value="ParAB_family"/>
    <property type="match status" value="1"/>
</dbReference>
<protein>
    <recommendedName>
        <fullName evidence="1">AAA domain-containing protein</fullName>
    </recommendedName>
</protein>
<dbReference type="RefSeq" id="WP_054097941.1">
    <property type="nucleotide sequence ID" value="NZ_LIHQ01000216.1"/>
</dbReference>
<reference evidence="2 3" key="1">
    <citation type="submission" date="2015-09" db="EMBL/GenBank/DDBJ databases">
        <title>Genome announcement of multiple Pseudomonas syringae strains.</title>
        <authorList>
            <person name="Thakur S."/>
            <person name="Wang P.W."/>
            <person name="Gong Y."/>
            <person name="Weir B.S."/>
            <person name="Guttman D.S."/>
        </authorList>
    </citation>
    <scope>NUCLEOTIDE SEQUENCE [LARGE SCALE GENOMIC DNA]</scope>
    <source>
        <strain evidence="2 3">ICMP3962</strain>
    </source>
</reference>
<feature type="domain" description="AAA" evidence="1">
    <location>
        <begin position="1"/>
        <end position="168"/>
    </location>
</feature>
<dbReference type="PANTHER" id="PTHR13696:SF96">
    <property type="entry name" value="COBQ_COBB_MIND_PARA NUCLEOTIDE BINDING DOMAIN-CONTAINING PROTEIN"/>
    <property type="match status" value="1"/>
</dbReference>
<accession>A0A0Q0JD74</accession>
<dbReference type="PANTHER" id="PTHR13696">
    <property type="entry name" value="P-LOOP CONTAINING NUCLEOSIDE TRIPHOSPHATE HYDROLASE"/>
    <property type="match status" value="1"/>
</dbReference>
<evidence type="ECO:0000313" key="2">
    <source>
        <dbReference type="EMBL" id="KPZ12451.1"/>
    </source>
</evidence>
<gene>
    <name evidence="2" type="ORF">ALO41_200227</name>
</gene>
<evidence type="ECO:0000259" key="1">
    <source>
        <dbReference type="Pfam" id="PF13614"/>
    </source>
</evidence>
<dbReference type="SUPFAM" id="SSF52540">
    <property type="entry name" value="P-loop containing nucleoside triphosphate hydrolases"/>
    <property type="match status" value="1"/>
</dbReference>
<evidence type="ECO:0000313" key="3">
    <source>
        <dbReference type="Proteomes" id="UP000050266"/>
    </source>
</evidence>
<dbReference type="AlphaFoldDB" id="A0A0Q0JD74"/>
<dbReference type="InterPro" id="IPR025669">
    <property type="entry name" value="AAA_dom"/>
</dbReference>
<sequence length="284" mass="30920">MEVVSVVSTKGGIGKTTASAAIAAACADAGLRVLAIDLDPQPSLSSFFPLKTQAKGGTYELIAFNETRPEYVISKTVIENLSLIVSNDPGNQLGNLLLAAADGRLRMFNLVKQFKNDYDLIIIDTQGARSVLLEMAVLASTIALSPITPDMLAAREFNRGTRQLLADLKPFANLGMPTPPVKILINQLDDTRNARMVHEALVSTFSEDAQISVMDNVIPDAVSFKNSATEGIPPHRIEYRRPANRKASSALEIIRNVASELFPQWAERFVQLTEENVESIVKGR</sequence>
<dbReference type="InterPro" id="IPR027417">
    <property type="entry name" value="P-loop_NTPase"/>
</dbReference>
<dbReference type="Gene3D" id="3.40.50.300">
    <property type="entry name" value="P-loop containing nucleotide triphosphate hydrolases"/>
    <property type="match status" value="1"/>
</dbReference>
<dbReference type="OrthoDB" id="9799330at2"/>
<comment type="caution">
    <text evidence="2">The sequence shown here is derived from an EMBL/GenBank/DDBJ whole genome shotgun (WGS) entry which is preliminary data.</text>
</comment>
<dbReference type="EMBL" id="LJRQ01000195">
    <property type="protein sequence ID" value="KPZ12451.1"/>
    <property type="molecule type" value="Genomic_DNA"/>
</dbReference>
<dbReference type="Proteomes" id="UP000050266">
    <property type="component" value="Unassembled WGS sequence"/>
</dbReference>
<organism evidence="2 3">
    <name type="scientific">Pseudomonas amygdali pv. ulmi</name>
    <dbReference type="NCBI Taxonomy" id="251720"/>
    <lineage>
        <taxon>Bacteria</taxon>
        <taxon>Pseudomonadati</taxon>
        <taxon>Pseudomonadota</taxon>
        <taxon>Gammaproteobacteria</taxon>
        <taxon>Pseudomonadales</taxon>
        <taxon>Pseudomonadaceae</taxon>
        <taxon>Pseudomonas</taxon>
        <taxon>Pseudomonas amygdali</taxon>
    </lineage>
</organism>
<dbReference type="InterPro" id="IPR050678">
    <property type="entry name" value="DNA_Partitioning_ATPase"/>
</dbReference>
<dbReference type="Pfam" id="PF13614">
    <property type="entry name" value="AAA_31"/>
    <property type="match status" value="1"/>
</dbReference>
<proteinExistence type="predicted"/>
<dbReference type="PATRIC" id="fig|251720.4.peg.1922"/>
<name>A0A0Q0JD74_PSEA0</name>